<evidence type="ECO:0000256" key="5">
    <source>
        <dbReference type="ARBA" id="ARBA00023004"/>
    </source>
</evidence>
<dbReference type="GeneID" id="80818056"/>
<dbReference type="InterPro" id="IPR009056">
    <property type="entry name" value="Cyt_c-like_dom"/>
</dbReference>
<keyword evidence="5 6" id="KW-0408">Iron</keyword>
<dbReference type="InterPro" id="IPR036909">
    <property type="entry name" value="Cyt_c-like_dom_sf"/>
</dbReference>
<dbReference type="InterPro" id="IPR002327">
    <property type="entry name" value="Cyt_c_1A/1B"/>
</dbReference>
<reference evidence="9 10" key="1">
    <citation type="submission" date="2016-10" db="EMBL/GenBank/DDBJ databases">
        <authorList>
            <person name="Varghese N."/>
            <person name="Submissions S."/>
        </authorList>
    </citation>
    <scope>NUCLEOTIDE SEQUENCE [LARGE SCALE GENOMIC DNA]</scope>
    <source>
        <strain evidence="9 10">FF3</strain>
    </source>
</reference>
<evidence type="ECO:0000259" key="8">
    <source>
        <dbReference type="PROSITE" id="PS51007"/>
    </source>
</evidence>
<evidence type="ECO:0000256" key="2">
    <source>
        <dbReference type="ARBA" id="ARBA00022617"/>
    </source>
</evidence>
<dbReference type="GO" id="GO:0020037">
    <property type="term" value="F:heme binding"/>
    <property type="evidence" value="ECO:0007669"/>
    <property type="project" value="InterPro"/>
</dbReference>
<comment type="caution">
    <text evidence="9">The sequence shown here is derived from an EMBL/GenBank/DDBJ whole genome shotgun (WGS) entry which is preliminary data.</text>
</comment>
<evidence type="ECO:0000256" key="1">
    <source>
        <dbReference type="ARBA" id="ARBA00022448"/>
    </source>
</evidence>
<dbReference type="PROSITE" id="PS51007">
    <property type="entry name" value="CYTC"/>
    <property type="match status" value="1"/>
</dbReference>
<keyword evidence="2 6" id="KW-0349">Heme</keyword>
<dbReference type="EMBL" id="FNYY01000005">
    <property type="protein sequence ID" value="SEJ35518.1"/>
    <property type="molecule type" value="Genomic_DNA"/>
</dbReference>
<evidence type="ECO:0000256" key="4">
    <source>
        <dbReference type="ARBA" id="ARBA00022982"/>
    </source>
</evidence>
<accession>A0A975W9F5</accession>
<keyword evidence="4" id="KW-0249">Electron transport</keyword>
<dbReference type="AlphaFoldDB" id="A0A975W9F5"/>
<feature type="chain" id="PRO_5037823334" evidence="7">
    <location>
        <begin position="21"/>
        <end position="156"/>
    </location>
</feature>
<feature type="domain" description="Cytochrome c" evidence="8">
    <location>
        <begin position="31"/>
        <end position="148"/>
    </location>
</feature>
<evidence type="ECO:0000256" key="3">
    <source>
        <dbReference type="ARBA" id="ARBA00022723"/>
    </source>
</evidence>
<organism evidence="9 10">
    <name type="scientific">Marinovum algicola</name>
    <dbReference type="NCBI Taxonomy" id="42444"/>
    <lineage>
        <taxon>Bacteria</taxon>
        <taxon>Pseudomonadati</taxon>
        <taxon>Pseudomonadota</taxon>
        <taxon>Alphaproteobacteria</taxon>
        <taxon>Rhodobacterales</taxon>
        <taxon>Roseobacteraceae</taxon>
        <taxon>Marinovum</taxon>
    </lineage>
</organism>
<dbReference type="Gene3D" id="1.10.760.10">
    <property type="entry name" value="Cytochrome c-like domain"/>
    <property type="match status" value="1"/>
</dbReference>
<dbReference type="RefSeq" id="WP_074836186.1">
    <property type="nucleotide sequence ID" value="NZ_CATLQZ010000014.1"/>
</dbReference>
<feature type="signal peptide" evidence="7">
    <location>
        <begin position="1"/>
        <end position="20"/>
    </location>
</feature>
<evidence type="ECO:0000313" key="10">
    <source>
        <dbReference type="Proteomes" id="UP000182932"/>
    </source>
</evidence>
<dbReference type="GO" id="GO:0009055">
    <property type="term" value="F:electron transfer activity"/>
    <property type="evidence" value="ECO:0007669"/>
    <property type="project" value="InterPro"/>
</dbReference>
<dbReference type="PANTHER" id="PTHR11961">
    <property type="entry name" value="CYTOCHROME C"/>
    <property type="match status" value="1"/>
</dbReference>
<proteinExistence type="predicted"/>
<dbReference type="Proteomes" id="UP000182932">
    <property type="component" value="Unassembled WGS sequence"/>
</dbReference>
<keyword evidence="10" id="KW-1185">Reference proteome</keyword>
<dbReference type="GO" id="GO:0046872">
    <property type="term" value="F:metal ion binding"/>
    <property type="evidence" value="ECO:0007669"/>
    <property type="project" value="UniProtKB-KW"/>
</dbReference>
<dbReference type="SUPFAM" id="SSF46626">
    <property type="entry name" value="Cytochrome c"/>
    <property type="match status" value="1"/>
</dbReference>
<keyword evidence="1" id="KW-0813">Transport</keyword>
<keyword evidence="7" id="KW-0732">Signal</keyword>
<evidence type="ECO:0000256" key="6">
    <source>
        <dbReference type="PROSITE-ProRule" id="PRU00433"/>
    </source>
</evidence>
<gene>
    <name evidence="9" type="ORF">SAMN04487940_10589</name>
</gene>
<sequence>MKTLALTSLLAMALAMPAMADSHGPDLTATGDADAGEQAFRKCQSCHVVTNDAGEVLAGKKAKTGPNLYGVVGRTAGTVEDFRYGKDMIAAGEAGLVFDEASFVAFVMDPKGAVQEVTGDGSARSKMSFRVRKEDEAKDLYAFLKKIGPDMGADGS</sequence>
<protein>
    <submittedName>
        <fullName evidence="9">Cytochrome c</fullName>
    </submittedName>
</protein>
<evidence type="ECO:0000256" key="7">
    <source>
        <dbReference type="SAM" id="SignalP"/>
    </source>
</evidence>
<evidence type="ECO:0000313" key="9">
    <source>
        <dbReference type="EMBL" id="SEJ35518.1"/>
    </source>
</evidence>
<keyword evidence="3 6" id="KW-0479">Metal-binding</keyword>
<name>A0A975W9F5_9RHOB</name>